<sequence>MPVQDKLGPPGVSPLSRNPGQGLTEPDLRASVVGSLACAAAAHLPSVNPRVAETSPGDRRSLPGGGSGLSSAGLSFIRARDTFLDDEIGKHSNQSPHPHLVAQGRRAL</sequence>
<reference evidence="2 3" key="1">
    <citation type="submission" date="2018-10" db="EMBL/GenBank/DDBJ databases">
        <title>Genome sequence of Verticillium nonalfalfae VnAa140.</title>
        <authorList>
            <person name="Stajich J.E."/>
            <person name="Kasson M.T."/>
        </authorList>
    </citation>
    <scope>NUCLEOTIDE SEQUENCE [LARGE SCALE GENOMIC DNA]</scope>
    <source>
        <strain evidence="2 3">VnAa140</strain>
    </source>
</reference>
<dbReference type="Proteomes" id="UP000267145">
    <property type="component" value="Unassembled WGS sequence"/>
</dbReference>
<evidence type="ECO:0000313" key="2">
    <source>
        <dbReference type="EMBL" id="RNJ58331.1"/>
    </source>
</evidence>
<organism evidence="2 3">
    <name type="scientific">Verticillium nonalfalfae</name>
    <dbReference type="NCBI Taxonomy" id="1051616"/>
    <lineage>
        <taxon>Eukaryota</taxon>
        <taxon>Fungi</taxon>
        <taxon>Dikarya</taxon>
        <taxon>Ascomycota</taxon>
        <taxon>Pezizomycotina</taxon>
        <taxon>Sordariomycetes</taxon>
        <taxon>Hypocreomycetidae</taxon>
        <taxon>Glomerellales</taxon>
        <taxon>Plectosphaerellaceae</taxon>
        <taxon>Verticillium</taxon>
    </lineage>
</organism>
<gene>
    <name evidence="2" type="ORF">D7B24_004783</name>
</gene>
<feature type="region of interest" description="Disordered" evidence="1">
    <location>
        <begin position="87"/>
        <end position="108"/>
    </location>
</feature>
<dbReference type="AlphaFoldDB" id="A0A3M9YE08"/>
<proteinExistence type="predicted"/>
<protein>
    <submittedName>
        <fullName evidence="2">Uncharacterized protein</fullName>
    </submittedName>
</protein>
<evidence type="ECO:0000313" key="3">
    <source>
        <dbReference type="Proteomes" id="UP000267145"/>
    </source>
</evidence>
<dbReference type="EMBL" id="RBVV01000028">
    <property type="protein sequence ID" value="RNJ58331.1"/>
    <property type="molecule type" value="Genomic_DNA"/>
</dbReference>
<feature type="region of interest" description="Disordered" evidence="1">
    <location>
        <begin position="44"/>
        <end position="73"/>
    </location>
</feature>
<feature type="region of interest" description="Disordered" evidence="1">
    <location>
        <begin position="1"/>
        <end position="26"/>
    </location>
</feature>
<keyword evidence="3" id="KW-1185">Reference proteome</keyword>
<accession>A0A3M9YE08</accession>
<evidence type="ECO:0000256" key="1">
    <source>
        <dbReference type="SAM" id="MobiDB-lite"/>
    </source>
</evidence>
<comment type="caution">
    <text evidence="2">The sequence shown here is derived from an EMBL/GenBank/DDBJ whole genome shotgun (WGS) entry which is preliminary data.</text>
</comment>
<dbReference type="GeneID" id="39608472"/>
<dbReference type="RefSeq" id="XP_028496489.1">
    <property type="nucleotide sequence ID" value="XM_028638948.1"/>
</dbReference>
<name>A0A3M9YE08_9PEZI</name>